<dbReference type="Gene3D" id="3.10.50.30">
    <property type="entry name" value="Transcription elongation factor, GreA/GreB, C-terminal domain"/>
    <property type="match status" value="1"/>
</dbReference>
<evidence type="ECO:0000259" key="1">
    <source>
        <dbReference type="Pfam" id="PF01272"/>
    </source>
</evidence>
<dbReference type="GO" id="GO:0070063">
    <property type="term" value="F:RNA polymerase binding"/>
    <property type="evidence" value="ECO:0007669"/>
    <property type="project" value="InterPro"/>
</dbReference>
<accession>A0A6L5JXF1</accession>
<dbReference type="GO" id="GO:0032784">
    <property type="term" value="P:regulation of DNA-templated transcription elongation"/>
    <property type="evidence" value="ECO:0007669"/>
    <property type="project" value="InterPro"/>
</dbReference>
<keyword evidence="2" id="KW-0418">Kinase</keyword>
<sequence>MQCNDVAASAADCITTLDQQRLMALIERACARAEGAPAQARQILQHVRQSVVVAPEAAPRDLVTMNSTVVVAAADGRQHELTVVYPEDHDPDEACWSVFSPIGAALFGRRVGSDVDIDAPEFAGVRWQIRAMPFQPEAHGWLTM</sequence>
<gene>
    <name evidence="2" type="ORF">GHK24_07990</name>
</gene>
<name>A0A6L5JXF1_RHOTE</name>
<dbReference type="SUPFAM" id="SSF54534">
    <property type="entry name" value="FKBP-like"/>
    <property type="match status" value="1"/>
</dbReference>
<organism evidence="2 3">
    <name type="scientific">Rhodocyclus tenuis</name>
    <name type="common">Rhodospirillum tenue</name>
    <dbReference type="NCBI Taxonomy" id="1066"/>
    <lineage>
        <taxon>Bacteria</taxon>
        <taxon>Pseudomonadati</taxon>
        <taxon>Pseudomonadota</taxon>
        <taxon>Betaproteobacteria</taxon>
        <taxon>Rhodocyclales</taxon>
        <taxon>Rhodocyclaceae</taxon>
        <taxon>Rhodocyclus</taxon>
    </lineage>
</organism>
<dbReference type="Pfam" id="PF01272">
    <property type="entry name" value="GreA_GreB"/>
    <property type="match status" value="1"/>
</dbReference>
<keyword evidence="2" id="KW-0808">Transferase</keyword>
<comment type="caution">
    <text evidence="2">The sequence shown here is derived from an EMBL/GenBank/DDBJ whole genome shotgun (WGS) entry which is preliminary data.</text>
</comment>
<dbReference type="InterPro" id="IPR023459">
    <property type="entry name" value="Tscrpt_elong_fac_GreA/B_fam"/>
</dbReference>
<dbReference type="Proteomes" id="UP000480275">
    <property type="component" value="Unassembled WGS sequence"/>
</dbReference>
<dbReference type="PANTHER" id="PTHR30437:SF5">
    <property type="entry name" value="REGULATOR OF NUCLEOSIDE DIPHOSPHATE KINASE"/>
    <property type="match status" value="1"/>
</dbReference>
<proteinExistence type="predicted"/>
<dbReference type="GO" id="GO:0006354">
    <property type="term" value="P:DNA-templated transcription elongation"/>
    <property type="evidence" value="ECO:0007669"/>
    <property type="project" value="TreeGrafter"/>
</dbReference>
<dbReference type="EMBL" id="WIXJ01000004">
    <property type="protein sequence ID" value="MQY51711.1"/>
    <property type="molecule type" value="Genomic_DNA"/>
</dbReference>
<dbReference type="PANTHER" id="PTHR30437">
    <property type="entry name" value="TRANSCRIPTION ELONGATION FACTOR GREA"/>
    <property type="match status" value="1"/>
</dbReference>
<dbReference type="AlphaFoldDB" id="A0A6L5JXF1"/>
<evidence type="ECO:0000313" key="3">
    <source>
        <dbReference type="Proteomes" id="UP000480275"/>
    </source>
</evidence>
<evidence type="ECO:0000313" key="2">
    <source>
        <dbReference type="EMBL" id="MQY51711.1"/>
    </source>
</evidence>
<dbReference type="InterPro" id="IPR036953">
    <property type="entry name" value="GreA/GreB_C_sf"/>
</dbReference>
<feature type="domain" description="Transcription elongation factor GreA/GreB C-terminal" evidence="1">
    <location>
        <begin position="59"/>
        <end position="128"/>
    </location>
</feature>
<protein>
    <submittedName>
        <fullName evidence="2">Nucleoside diphosphate kinase regulator</fullName>
    </submittedName>
</protein>
<dbReference type="InterPro" id="IPR001437">
    <property type="entry name" value="Tscrpt_elong_fac_GreA/B_C"/>
</dbReference>
<reference evidence="2 3" key="1">
    <citation type="submission" date="2019-10" db="EMBL/GenBank/DDBJ databases">
        <title>Whole-genome sequence of the purple nonsulfur photosynthetic bacterium Rhodocyclus tenuis.</title>
        <authorList>
            <person name="Kyndt J.A."/>
            <person name="Meyer T.E."/>
        </authorList>
    </citation>
    <scope>NUCLEOTIDE SEQUENCE [LARGE SCALE GENOMIC DNA]</scope>
    <source>
        <strain evidence="2 3">DSM 110</strain>
    </source>
</reference>
<dbReference type="OrthoDB" id="192847at2"/>
<dbReference type="GO" id="GO:0003677">
    <property type="term" value="F:DNA binding"/>
    <property type="evidence" value="ECO:0007669"/>
    <property type="project" value="InterPro"/>
</dbReference>
<dbReference type="GO" id="GO:0016301">
    <property type="term" value="F:kinase activity"/>
    <property type="evidence" value="ECO:0007669"/>
    <property type="project" value="UniProtKB-KW"/>
</dbReference>